<feature type="region of interest" description="Disordered" evidence="2">
    <location>
        <begin position="217"/>
        <end position="250"/>
    </location>
</feature>
<dbReference type="EMBL" id="MCFL01000137">
    <property type="protein sequence ID" value="ORZ29653.1"/>
    <property type="molecule type" value="Genomic_DNA"/>
</dbReference>
<accession>A0A1Y2H7I5</accession>
<evidence type="ECO:0000313" key="3">
    <source>
        <dbReference type="EMBL" id="ORZ29653.1"/>
    </source>
</evidence>
<protein>
    <submittedName>
        <fullName evidence="3">Uncharacterized protein</fullName>
    </submittedName>
</protein>
<feature type="region of interest" description="Disordered" evidence="2">
    <location>
        <begin position="1"/>
        <end position="28"/>
    </location>
</feature>
<dbReference type="OrthoDB" id="6351660at2759"/>
<comment type="caution">
    <text evidence="3">The sequence shown here is derived from an EMBL/GenBank/DDBJ whole genome shotgun (WGS) entry which is preliminary data.</text>
</comment>
<feature type="coiled-coil region" evidence="1">
    <location>
        <begin position="49"/>
        <end position="90"/>
    </location>
</feature>
<feature type="region of interest" description="Disordered" evidence="2">
    <location>
        <begin position="422"/>
        <end position="442"/>
    </location>
</feature>
<dbReference type="AlphaFoldDB" id="A0A1Y2H7I5"/>
<keyword evidence="1" id="KW-0175">Coiled coil</keyword>
<reference evidence="3 4" key="1">
    <citation type="submission" date="2016-07" db="EMBL/GenBank/DDBJ databases">
        <title>Pervasive Adenine N6-methylation of Active Genes in Fungi.</title>
        <authorList>
            <consortium name="DOE Joint Genome Institute"/>
            <person name="Mondo S.J."/>
            <person name="Dannebaum R.O."/>
            <person name="Kuo R.C."/>
            <person name="Labutti K."/>
            <person name="Haridas S."/>
            <person name="Kuo A."/>
            <person name="Salamov A."/>
            <person name="Ahrendt S.R."/>
            <person name="Lipzen A."/>
            <person name="Sullivan W."/>
            <person name="Andreopoulos W.B."/>
            <person name="Clum A."/>
            <person name="Lindquist E."/>
            <person name="Daum C."/>
            <person name="Ramamoorthy G.K."/>
            <person name="Gryganskyi A."/>
            <person name="Culley D."/>
            <person name="Magnuson J.K."/>
            <person name="James T.Y."/>
            <person name="O'Malley M.A."/>
            <person name="Stajich J.E."/>
            <person name="Spatafora J.W."/>
            <person name="Visel A."/>
            <person name="Grigoriev I.V."/>
        </authorList>
    </citation>
    <scope>NUCLEOTIDE SEQUENCE [LARGE SCALE GENOMIC DNA]</scope>
    <source>
        <strain evidence="3 4">PL171</strain>
    </source>
</reference>
<feature type="compositionally biased region" description="Basic and acidic residues" evidence="2">
    <location>
        <begin position="1"/>
        <end position="12"/>
    </location>
</feature>
<feature type="compositionally biased region" description="Basic and acidic residues" evidence="2">
    <location>
        <begin position="217"/>
        <end position="228"/>
    </location>
</feature>
<proteinExistence type="predicted"/>
<name>A0A1Y2H7I5_9FUNG</name>
<evidence type="ECO:0000256" key="1">
    <source>
        <dbReference type="SAM" id="Coils"/>
    </source>
</evidence>
<gene>
    <name evidence="3" type="ORF">BCR44DRAFT_36726</name>
</gene>
<sequence length="442" mass="49215">MDSERAQWDSDRNVLSSQHAATQDRMSSLESHIASLEAIIQASVPKSEYQQLQDQLAAEKHVVEVAKERETALQSALEQLKAELIDATTKEMEAKQGQKRQLLMQQAAERARPAETCKECDKLRSQVTDLQNKSTRSIALKSAQIRRLEKMLSDSETAREASDKALGEQHAPAKLAEQVALSNKLRETEHAFKVQQARAERALRKVELLQKRVHELEQGKASHSHDGGIQKPANLPGTKVGTENAVDDPSGYELKQLHDTLRDTQAKLAAATKSRHAALKDLAAAREQVSRLESQLQTQDKQHQHVVDNLTLAVQRAQKEERRAKRQAVAAEQRTQEAMDQMGKLDRVVSQLQQQLAIRSAMSKKRVGAAASAPHQADVERLREELDDVKVNYEQSVELNVAYEQELQRRGCDPDVIRDTVLAGTRGQDNMSRGASPATDAA</sequence>
<evidence type="ECO:0000256" key="2">
    <source>
        <dbReference type="SAM" id="MobiDB-lite"/>
    </source>
</evidence>
<keyword evidence="4" id="KW-1185">Reference proteome</keyword>
<organism evidence="3 4">
    <name type="scientific">Catenaria anguillulae PL171</name>
    <dbReference type="NCBI Taxonomy" id="765915"/>
    <lineage>
        <taxon>Eukaryota</taxon>
        <taxon>Fungi</taxon>
        <taxon>Fungi incertae sedis</taxon>
        <taxon>Blastocladiomycota</taxon>
        <taxon>Blastocladiomycetes</taxon>
        <taxon>Blastocladiales</taxon>
        <taxon>Catenariaceae</taxon>
        <taxon>Catenaria</taxon>
    </lineage>
</organism>
<feature type="coiled-coil region" evidence="1">
    <location>
        <begin position="254"/>
        <end position="341"/>
    </location>
</feature>
<evidence type="ECO:0000313" key="4">
    <source>
        <dbReference type="Proteomes" id="UP000193411"/>
    </source>
</evidence>
<feature type="compositionally biased region" description="Polar residues" evidence="2">
    <location>
        <begin position="13"/>
        <end position="28"/>
    </location>
</feature>
<dbReference type="Proteomes" id="UP000193411">
    <property type="component" value="Unassembled WGS sequence"/>
</dbReference>